<dbReference type="SUPFAM" id="SSF50475">
    <property type="entry name" value="FMN-binding split barrel"/>
    <property type="match status" value="1"/>
</dbReference>
<dbReference type="AlphaFoldDB" id="A0A075FT83"/>
<sequence>MHSHIRGEKLENIKRNGKAGFEVDRSLEFLPSYFFDPTDASLADTLYISVVMKGMCEIIEDTKEKH</sequence>
<accession>A0A075FT83</accession>
<reference evidence="1" key="1">
    <citation type="journal article" date="2014" name="Genome Biol. Evol.">
        <title>Pangenome evidence for extensive interdomain horizontal transfer affecting lineage core and shell genes in uncultured planktonic thaumarchaeota and euryarchaeota.</title>
        <authorList>
            <person name="Deschamps P."/>
            <person name="Zivanovic Y."/>
            <person name="Moreira D."/>
            <person name="Rodriguez-Valera F."/>
            <person name="Lopez-Garcia P."/>
        </authorList>
    </citation>
    <scope>NUCLEOTIDE SEQUENCE</scope>
</reference>
<proteinExistence type="predicted"/>
<dbReference type="Gene3D" id="2.30.110.10">
    <property type="entry name" value="Electron Transport, Fmn-binding Protein, Chain A"/>
    <property type="match status" value="1"/>
</dbReference>
<dbReference type="EMBL" id="KF900423">
    <property type="protein sequence ID" value="AIE94504.1"/>
    <property type="molecule type" value="Genomic_DNA"/>
</dbReference>
<organism evidence="1">
    <name type="scientific">uncultured marine thaumarchaeote AD1000_46_F05</name>
    <dbReference type="NCBI Taxonomy" id="1455921"/>
    <lineage>
        <taxon>Archaea</taxon>
        <taxon>Nitrososphaerota</taxon>
        <taxon>environmental samples</taxon>
    </lineage>
</organism>
<dbReference type="InterPro" id="IPR012349">
    <property type="entry name" value="Split_barrel_FMN-bd"/>
</dbReference>
<evidence type="ECO:0000313" key="1">
    <source>
        <dbReference type="EMBL" id="AIE94504.1"/>
    </source>
</evidence>
<name>A0A075FT83_9ARCH</name>
<protein>
    <submittedName>
        <fullName evidence="1">Flavin-nucleotide-binding protein</fullName>
    </submittedName>
</protein>